<dbReference type="KEGG" id="acom:CEW83_19830"/>
<organism evidence="2 3">
    <name type="scientific">Parazoarcus communis</name>
    <dbReference type="NCBI Taxonomy" id="41977"/>
    <lineage>
        <taxon>Bacteria</taxon>
        <taxon>Pseudomonadati</taxon>
        <taxon>Pseudomonadota</taxon>
        <taxon>Betaproteobacteria</taxon>
        <taxon>Rhodocyclales</taxon>
        <taxon>Zoogloeaceae</taxon>
        <taxon>Parazoarcus</taxon>
    </lineage>
</organism>
<dbReference type="AlphaFoldDB" id="A0A2U8GU02"/>
<feature type="transmembrane region" description="Helical" evidence="1">
    <location>
        <begin position="134"/>
        <end position="162"/>
    </location>
</feature>
<feature type="transmembrane region" description="Helical" evidence="1">
    <location>
        <begin position="182"/>
        <end position="205"/>
    </location>
</feature>
<gene>
    <name evidence="2" type="ORF">CEW83_19830</name>
</gene>
<dbReference type="NCBIfam" id="NF041043">
    <property type="entry name" value="BPSS1780_fam"/>
    <property type="match status" value="1"/>
</dbReference>
<protein>
    <recommendedName>
        <fullName evidence="4">Transmembrane protein</fullName>
    </recommendedName>
</protein>
<name>A0A2U8GU02_9RHOO</name>
<feature type="transmembrane region" description="Helical" evidence="1">
    <location>
        <begin position="49"/>
        <end position="66"/>
    </location>
</feature>
<dbReference type="InterPro" id="IPR047798">
    <property type="entry name" value="BPSS1780-like"/>
</dbReference>
<evidence type="ECO:0000313" key="2">
    <source>
        <dbReference type="EMBL" id="AWI77199.1"/>
    </source>
</evidence>
<keyword evidence="1" id="KW-0812">Transmembrane</keyword>
<feature type="transmembrane region" description="Helical" evidence="1">
    <location>
        <begin position="21"/>
        <end position="43"/>
    </location>
</feature>
<reference evidence="2 3" key="1">
    <citation type="submission" date="2017-06" db="EMBL/GenBank/DDBJ databases">
        <title>Azoarcus.</title>
        <authorList>
            <person name="Woo J.-H."/>
            <person name="Kim H.-S."/>
        </authorList>
    </citation>
    <scope>NUCLEOTIDE SEQUENCE [LARGE SCALE GENOMIC DNA]</scope>
    <source>
        <strain evidence="2 3">TSPY31</strain>
    </source>
</reference>
<evidence type="ECO:0000256" key="1">
    <source>
        <dbReference type="SAM" id="Phobius"/>
    </source>
</evidence>
<proteinExistence type="predicted"/>
<dbReference type="Proteomes" id="UP000244930">
    <property type="component" value="Chromosome"/>
</dbReference>
<sequence>MQRGWGWLRDGLTLWLRSPALLSFLAFGYLLVLLVISIFPLIGQPAASLLMPILSLGVLNGYRAVAAGRKVGPDVLFSGFKSNVQSLVTIGGIYLIASVLVLALTALADGGGLFAVMTGGNVDDAAITDSSLPLAMLLAVALSTPVVMAYWFAPVLAGWWNITAPKAMFFSFHACLRNWRPFLAYAIGLMIFGAFIPGIVIGVIGLLSPTLATILTVPLPLILIPVVFASFFTSARDVFGLPDEVIIAK</sequence>
<evidence type="ECO:0000313" key="3">
    <source>
        <dbReference type="Proteomes" id="UP000244930"/>
    </source>
</evidence>
<accession>A0A2U8GU02</accession>
<evidence type="ECO:0008006" key="4">
    <source>
        <dbReference type="Google" id="ProtNLM"/>
    </source>
</evidence>
<keyword evidence="1" id="KW-0472">Membrane</keyword>
<feature type="transmembrane region" description="Helical" evidence="1">
    <location>
        <begin position="87"/>
        <end position="108"/>
    </location>
</feature>
<keyword evidence="3" id="KW-1185">Reference proteome</keyword>
<dbReference type="EMBL" id="CP022187">
    <property type="protein sequence ID" value="AWI77199.1"/>
    <property type="molecule type" value="Genomic_DNA"/>
</dbReference>
<feature type="transmembrane region" description="Helical" evidence="1">
    <location>
        <begin position="211"/>
        <end position="232"/>
    </location>
</feature>
<keyword evidence="1" id="KW-1133">Transmembrane helix</keyword>